<proteinExistence type="predicted"/>
<evidence type="ECO:0000313" key="2">
    <source>
        <dbReference type="Proteomes" id="UP000605784"/>
    </source>
</evidence>
<dbReference type="EMBL" id="BMOU01000001">
    <property type="protein sequence ID" value="GGN88651.1"/>
    <property type="molecule type" value="Genomic_DNA"/>
</dbReference>
<reference evidence="1" key="1">
    <citation type="journal article" date="2014" name="Int. J. Syst. Evol. Microbiol.">
        <title>Complete genome sequence of Corynebacterium casei LMG S-19264T (=DSM 44701T), isolated from a smear-ripened cheese.</title>
        <authorList>
            <consortium name="US DOE Joint Genome Institute (JGI-PGF)"/>
            <person name="Walter F."/>
            <person name="Albersmeier A."/>
            <person name="Kalinowski J."/>
            <person name="Ruckert C."/>
        </authorList>
    </citation>
    <scope>NUCLEOTIDE SEQUENCE</scope>
    <source>
        <strain evidence="1">JCM 17820</strain>
    </source>
</reference>
<dbReference type="Proteomes" id="UP000605784">
    <property type="component" value="Unassembled WGS sequence"/>
</dbReference>
<evidence type="ECO:0008006" key="3">
    <source>
        <dbReference type="Google" id="ProtNLM"/>
    </source>
</evidence>
<dbReference type="Pfam" id="PF01547">
    <property type="entry name" value="SBP_bac_1"/>
    <property type="match status" value="1"/>
</dbReference>
<evidence type="ECO:0000313" key="1">
    <source>
        <dbReference type="EMBL" id="GGN88651.1"/>
    </source>
</evidence>
<dbReference type="CDD" id="cd13585">
    <property type="entry name" value="PBP2_TMBP_like"/>
    <property type="match status" value="1"/>
</dbReference>
<dbReference type="AlphaFoldDB" id="A0A830GKG4"/>
<dbReference type="InterPro" id="IPR050490">
    <property type="entry name" value="Bact_solute-bd_prot1"/>
</dbReference>
<accession>A0A830GKG4</accession>
<dbReference type="InterPro" id="IPR006059">
    <property type="entry name" value="SBP"/>
</dbReference>
<dbReference type="PANTHER" id="PTHR43649">
    <property type="entry name" value="ARABINOSE-BINDING PROTEIN-RELATED"/>
    <property type="match status" value="1"/>
</dbReference>
<gene>
    <name evidence="1" type="ORF">GCM10009030_08580</name>
</gene>
<reference evidence="1" key="2">
    <citation type="submission" date="2020-09" db="EMBL/GenBank/DDBJ databases">
        <authorList>
            <person name="Sun Q."/>
            <person name="Ohkuma M."/>
        </authorList>
    </citation>
    <scope>NUCLEOTIDE SEQUENCE</scope>
    <source>
        <strain evidence="1">JCM 17820</strain>
    </source>
</reference>
<protein>
    <recommendedName>
        <fullName evidence="3">Sugar ABC transporter substrate-binding protein</fullName>
    </recommendedName>
</protein>
<dbReference type="PANTHER" id="PTHR43649:SF12">
    <property type="entry name" value="DIACETYLCHITOBIOSE BINDING PROTEIN DASA"/>
    <property type="match status" value="1"/>
</dbReference>
<keyword evidence="2" id="KW-1185">Reference proteome</keyword>
<sequence>MPTLRLVGRPFEGFENALKRQMDAFAETTDADVTFERDHRPLPEIHEDLLATGDIADGTYDLFLCLSDWLPMVAEAGYVHPLDGYLSRDPPDDWPDGWAESLRDLMAYDGTTYGIPYHDGPEIFHYREDCFEDVAEQRAFREAYGRPLSVPRTWDEFLEVADFFTRPEEDLWGTVVAAKPDGHNDVYDFAIQLWSRGGRLLDDDGTPAFDSPEGREALQYYHDLIHDHEVVPSEAVEMESVEAGQFYADGKAAMMWNWSGFGAMAERPDSAVFGHTNYGLIPRGDAPDGEHTSLTVCYGLTVPAGSDHPDLAYDFVRHAASPESDRITTLEGASGTRFSTWRDPEIRRSNQFYSMLEAVNTGPVNTLPQIPAYTELNEILNEMVDAVVVEQSKSVEAGLADAADRASDLLD</sequence>
<dbReference type="RefSeq" id="WP_188994866.1">
    <property type="nucleotide sequence ID" value="NZ_BMOU01000001.1"/>
</dbReference>
<organism evidence="1 2">
    <name type="scientific">Haloarcula pellucida</name>
    <dbReference type="NCBI Taxonomy" id="1427151"/>
    <lineage>
        <taxon>Archaea</taxon>
        <taxon>Methanobacteriati</taxon>
        <taxon>Methanobacteriota</taxon>
        <taxon>Stenosarchaea group</taxon>
        <taxon>Halobacteria</taxon>
        <taxon>Halobacteriales</taxon>
        <taxon>Haloarculaceae</taxon>
        <taxon>Haloarcula</taxon>
    </lineage>
</organism>
<name>A0A830GKG4_9EURY</name>
<dbReference type="Gene3D" id="3.40.190.10">
    <property type="entry name" value="Periplasmic binding protein-like II"/>
    <property type="match status" value="2"/>
</dbReference>
<comment type="caution">
    <text evidence="1">The sequence shown here is derived from an EMBL/GenBank/DDBJ whole genome shotgun (WGS) entry which is preliminary data.</text>
</comment>
<dbReference type="SUPFAM" id="SSF53850">
    <property type="entry name" value="Periplasmic binding protein-like II"/>
    <property type="match status" value="1"/>
</dbReference>